<dbReference type="AlphaFoldDB" id="A0A7D4BEL0"/>
<dbReference type="InterPro" id="IPR041685">
    <property type="entry name" value="AAA_GajA/Old/RecF-like"/>
</dbReference>
<accession>A0A7D4BEL0</accession>
<evidence type="ECO:0000259" key="1">
    <source>
        <dbReference type="Pfam" id="PF13175"/>
    </source>
</evidence>
<sequence>MEKIIIKNFGPIDNVELSIKPFMVFIGPQASGKSTISKSIYFFKSLRNDILKYFIEIIDTGNYDKPLGNIGKRIRTKFLNFFGPTAHTDDFYLHYEFGNNKALSINLRGRYVNQIFNLEFKRI</sequence>
<dbReference type="KEGG" id="ttz:FHG85_11185"/>
<dbReference type="SUPFAM" id="SSF52540">
    <property type="entry name" value="P-loop containing nucleoside triphosphate hydrolases"/>
    <property type="match status" value="1"/>
</dbReference>
<evidence type="ECO:0000313" key="3">
    <source>
        <dbReference type="Proteomes" id="UP000500961"/>
    </source>
</evidence>
<evidence type="ECO:0000313" key="2">
    <source>
        <dbReference type="EMBL" id="QKG80803.1"/>
    </source>
</evidence>
<proteinExistence type="predicted"/>
<dbReference type="Proteomes" id="UP000500961">
    <property type="component" value="Chromosome"/>
</dbReference>
<keyword evidence="3" id="KW-1185">Reference proteome</keyword>
<organism evidence="2 3">
    <name type="scientific">Tenuifilum thalassicum</name>
    <dbReference type="NCBI Taxonomy" id="2590900"/>
    <lineage>
        <taxon>Bacteria</taxon>
        <taxon>Pseudomonadati</taxon>
        <taxon>Bacteroidota</taxon>
        <taxon>Bacteroidia</taxon>
        <taxon>Bacteroidales</taxon>
        <taxon>Tenuifilaceae</taxon>
        <taxon>Tenuifilum</taxon>
    </lineage>
</organism>
<feature type="domain" description="Endonuclease GajA/Old nuclease/RecF-like AAA" evidence="1">
    <location>
        <begin position="2"/>
        <end position="88"/>
    </location>
</feature>
<dbReference type="InterPro" id="IPR027417">
    <property type="entry name" value="P-loop_NTPase"/>
</dbReference>
<dbReference type="RefSeq" id="WP_173075918.1">
    <property type="nucleotide sequence ID" value="NZ_CP041345.1"/>
</dbReference>
<dbReference type="Gene3D" id="3.40.50.300">
    <property type="entry name" value="P-loop containing nucleotide triphosphate hydrolases"/>
    <property type="match status" value="1"/>
</dbReference>
<dbReference type="EMBL" id="CP041345">
    <property type="protein sequence ID" value="QKG80803.1"/>
    <property type="molecule type" value="Genomic_DNA"/>
</dbReference>
<protein>
    <submittedName>
        <fullName evidence="2">AAA family ATPase</fullName>
    </submittedName>
</protein>
<gene>
    <name evidence="2" type="ORF">FHG85_11185</name>
</gene>
<reference evidence="2 3" key="1">
    <citation type="submission" date="2019-07" db="EMBL/GenBank/DDBJ databases">
        <title>Thalassofilum flectens gen. nov., sp. nov., a novel moderate thermophilic anaerobe from a shallow sea hot spring in Kunashir Island (Russia), representing a new family in the order Bacteroidales, and proposal of Thalassofilacea fam. nov.</title>
        <authorList>
            <person name="Kochetkova T.V."/>
            <person name="Podosokorskaya O.A."/>
            <person name="Novikov A."/>
            <person name="Elcheninov A.G."/>
            <person name="Toshchakov S.V."/>
            <person name="Kublanov I.V."/>
        </authorList>
    </citation>
    <scope>NUCLEOTIDE SEQUENCE [LARGE SCALE GENOMIC DNA]</scope>
    <source>
        <strain evidence="2 3">38-H</strain>
    </source>
</reference>
<dbReference type="Pfam" id="PF13175">
    <property type="entry name" value="AAA_15"/>
    <property type="match status" value="1"/>
</dbReference>
<name>A0A7D4BEL0_9BACT</name>